<dbReference type="VEuPathDB" id="FungiDB:NCU01453"/>
<dbReference type="PROSITE" id="PS51421">
    <property type="entry name" value="RAS"/>
    <property type="match status" value="1"/>
</dbReference>
<dbReference type="SMART" id="SM00173">
    <property type="entry name" value="RAS"/>
    <property type="match status" value="1"/>
</dbReference>
<evidence type="ECO:0000313" key="3">
    <source>
        <dbReference type="EMBL" id="CAD70956.1"/>
    </source>
</evidence>
<dbReference type="PRINTS" id="PR00449">
    <property type="entry name" value="RASTRNSFRMNG"/>
</dbReference>
<dbReference type="Gene3D" id="3.40.50.300">
    <property type="entry name" value="P-loop containing nucleotide triphosphate hydrolases"/>
    <property type="match status" value="1"/>
</dbReference>
<organism evidence="3">
    <name type="scientific">Neurospora crassa</name>
    <dbReference type="NCBI Taxonomy" id="5141"/>
    <lineage>
        <taxon>Eukaryota</taxon>
        <taxon>Fungi</taxon>
        <taxon>Dikarya</taxon>
        <taxon>Ascomycota</taxon>
        <taxon>Pezizomycotina</taxon>
        <taxon>Sordariomycetes</taxon>
        <taxon>Sordariomycetidae</taxon>
        <taxon>Sordariales</taxon>
        <taxon>Sordariaceae</taxon>
        <taxon>Neurospora</taxon>
    </lineage>
</organism>
<dbReference type="Pfam" id="PF00071">
    <property type="entry name" value="Ras"/>
    <property type="match status" value="1"/>
</dbReference>
<reference evidence="3" key="2">
    <citation type="submission" date="2003-03" db="EMBL/GenBank/DDBJ databases">
        <authorList>
            <person name="German Neurospora genome project"/>
        </authorList>
    </citation>
    <scope>NUCLEOTIDE SEQUENCE</scope>
</reference>
<keyword evidence="2" id="KW-0342">GTP-binding</keyword>
<proteinExistence type="predicted"/>
<dbReference type="PANTHER" id="PTHR47977">
    <property type="entry name" value="RAS-RELATED PROTEIN RAB"/>
    <property type="match status" value="1"/>
</dbReference>
<dbReference type="FunFam" id="3.40.50.300:FF:001447">
    <property type="entry name" value="Ras-related protein Rab-1B"/>
    <property type="match status" value="1"/>
</dbReference>
<dbReference type="GO" id="GO:0003924">
    <property type="term" value="F:GTPase activity"/>
    <property type="evidence" value="ECO:0007669"/>
    <property type="project" value="InterPro"/>
</dbReference>
<reference evidence="3" key="1">
    <citation type="submission" date="2003-03" db="EMBL/GenBank/DDBJ databases">
        <authorList>
            <person name="Schulte U."/>
            <person name="Aign V."/>
            <person name="Hoheisel J."/>
            <person name="Brandt P."/>
            <person name="Fartmann B."/>
            <person name="Holland R."/>
            <person name="Nyakatura G."/>
            <person name="Mewes H.W."/>
            <person name="Mannhaupt G."/>
        </authorList>
    </citation>
    <scope>NUCLEOTIDE SEQUENCE</scope>
</reference>
<dbReference type="PROSITE" id="PS51419">
    <property type="entry name" value="RAB"/>
    <property type="match status" value="1"/>
</dbReference>
<gene>
    <name evidence="3" type="primary">B11C21.150</name>
</gene>
<name>Q871P0_NEUCS</name>
<evidence type="ECO:0000256" key="2">
    <source>
        <dbReference type="ARBA" id="ARBA00023134"/>
    </source>
</evidence>
<dbReference type="GO" id="GO:0005525">
    <property type="term" value="F:GTP binding"/>
    <property type="evidence" value="ECO:0007669"/>
    <property type="project" value="UniProtKB-KW"/>
</dbReference>
<dbReference type="SMART" id="SM00174">
    <property type="entry name" value="RHO"/>
    <property type="match status" value="1"/>
</dbReference>
<evidence type="ECO:0000256" key="1">
    <source>
        <dbReference type="ARBA" id="ARBA00022741"/>
    </source>
</evidence>
<dbReference type="CDD" id="cd00154">
    <property type="entry name" value="Rab"/>
    <property type="match status" value="1"/>
</dbReference>
<protein>
    <submittedName>
        <fullName evidence="3">Related to GTP-binding protein rab18a</fullName>
    </submittedName>
</protein>
<dbReference type="InterPro" id="IPR001806">
    <property type="entry name" value="Small_GTPase"/>
</dbReference>
<dbReference type="Pfam" id="PF08477">
    <property type="entry name" value="Roc"/>
    <property type="match status" value="1"/>
</dbReference>
<dbReference type="InterPro" id="IPR027417">
    <property type="entry name" value="P-loop_NTPase"/>
</dbReference>
<dbReference type="SUPFAM" id="SSF52540">
    <property type="entry name" value="P-loop containing nucleoside triphosphate hydrolases"/>
    <property type="match status" value="1"/>
</dbReference>
<accession>Q871P0</accession>
<sequence>MASDDALPTLKILLIGPSGAGKSALLMRYCDDEFDPDTAAATIGIDFKAGQERFRTLSTSFYRGAHGVILVYDISNRASFISMERWFDEAKANTVEDVALYLVGAKLDKAARSREVTSEEGLALAEQHGASFCEASSKTSENVRRPFVEIVNQIVQTPGLLTNATAKRRSGTVVVDSTTNNGYFSLPTCSC</sequence>
<keyword evidence="1" id="KW-0547">Nucleotide-binding</keyword>
<dbReference type="InterPro" id="IPR050227">
    <property type="entry name" value="Rab"/>
</dbReference>
<dbReference type="EMBL" id="BX294022">
    <property type="protein sequence ID" value="CAD70956.1"/>
    <property type="molecule type" value="Genomic_DNA"/>
</dbReference>
<dbReference type="SMART" id="SM00175">
    <property type="entry name" value="RAB"/>
    <property type="match status" value="1"/>
</dbReference>
<dbReference type="AlphaFoldDB" id="Q871P0"/>